<dbReference type="OrthoDB" id="241788at2157"/>
<dbReference type="AlphaFoldDB" id="L9XJN5"/>
<dbReference type="STRING" id="1227499.C493_02166"/>
<name>L9XJN5_9EURY</name>
<accession>L9XJN5</accession>
<sequence>MNTSERDRGMLDRRGLLAVLGAGAAVGLAGCAGGNDEEEDEATTYEPNVDDHPGDEPIEFTSDQNCVVCNMTPTDYSDRMSQLAHEDGRGAVTCSPGCLFAYYAATASDSDVVGAWAVEITTGELADVTDGYFVLVTDEQAADDPMGIDPRPFGDREDALEFIDEWDAEALGEDDIITLEDVDRDVARPYRNRV</sequence>
<dbReference type="SUPFAM" id="SSF160387">
    <property type="entry name" value="NosL/MerB-like"/>
    <property type="match status" value="1"/>
</dbReference>
<evidence type="ECO:0000313" key="3">
    <source>
        <dbReference type="Proteomes" id="UP000011602"/>
    </source>
</evidence>
<dbReference type="EMBL" id="AOHZ01000011">
    <property type="protein sequence ID" value="ELY61631.1"/>
    <property type="molecule type" value="Genomic_DNA"/>
</dbReference>
<dbReference type="RefSeq" id="WP_007257744.1">
    <property type="nucleotide sequence ID" value="NZ_AOHZ01000011.1"/>
</dbReference>
<feature type="region of interest" description="Disordered" evidence="1">
    <location>
        <begin position="31"/>
        <end position="60"/>
    </location>
</feature>
<gene>
    <name evidence="2" type="ORF">C493_02166</name>
</gene>
<evidence type="ECO:0000313" key="2">
    <source>
        <dbReference type="EMBL" id="ELY61631.1"/>
    </source>
</evidence>
<keyword evidence="3" id="KW-1185">Reference proteome</keyword>
<dbReference type="Pfam" id="PF05573">
    <property type="entry name" value="NosL"/>
    <property type="match status" value="1"/>
</dbReference>
<dbReference type="InterPro" id="IPR008719">
    <property type="entry name" value="N2O_reductase_NosL"/>
</dbReference>
<reference evidence="2 3" key="1">
    <citation type="journal article" date="2014" name="PLoS Genet.">
        <title>Phylogenetically driven sequencing of extremely halophilic archaea reveals strategies for static and dynamic osmo-response.</title>
        <authorList>
            <person name="Becker E.A."/>
            <person name="Seitzer P.M."/>
            <person name="Tritt A."/>
            <person name="Larsen D."/>
            <person name="Krusor M."/>
            <person name="Yao A.I."/>
            <person name="Wu D."/>
            <person name="Madern D."/>
            <person name="Eisen J.A."/>
            <person name="Darling A.E."/>
            <person name="Facciotti M.T."/>
        </authorList>
    </citation>
    <scope>NUCLEOTIDE SEQUENCE [LARGE SCALE GENOMIC DNA]</scope>
    <source>
        <strain evidence="2 3">JCM 12255</strain>
    </source>
</reference>
<dbReference type="Proteomes" id="UP000011602">
    <property type="component" value="Unassembled WGS sequence"/>
</dbReference>
<dbReference type="eggNOG" id="arCOG04012">
    <property type="taxonomic scope" value="Archaea"/>
</dbReference>
<protein>
    <submittedName>
        <fullName evidence="2">Lipoprotein</fullName>
    </submittedName>
</protein>
<organism evidence="2 3">
    <name type="scientific">Natronolimnohabitans innermongolicus JCM 12255</name>
    <dbReference type="NCBI Taxonomy" id="1227499"/>
    <lineage>
        <taxon>Archaea</taxon>
        <taxon>Methanobacteriati</taxon>
        <taxon>Methanobacteriota</taxon>
        <taxon>Stenosarchaea group</taxon>
        <taxon>Halobacteria</taxon>
        <taxon>Halobacteriales</taxon>
        <taxon>Natrialbaceae</taxon>
        <taxon>Natronolimnohabitans</taxon>
    </lineage>
</organism>
<proteinExistence type="predicted"/>
<dbReference type="PROSITE" id="PS51257">
    <property type="entry name" value="PROKAR_LIPOPROTEIN"/>
    <property type="match status" value="1"/>
</dbReference>
<comment type="caution">
    <text evidence="2">The sequence shown here is derived from an EMBL/GenBank/DDBJ whole genome shotgun (WGS) entry which is preliminary data.</text>
</comment>
<keyword evidence="2" id="KW-0449">Lipoprotein</keyword>
<evidence type="ECO:0000256" key="1">
    <source>
        <dbReference type="SAM" id="MobiDB-lite"/>
    </source>
</evidence>